<comment type="caution">
    <text evidence="10">The sequence shown here is derived from an EMBL/GenBank/DDBJ whole genome shotgun (WGS) entry which is preliminary data.</text>
</comment>
<evidence type="ECO:0000256" key="1">
    <source>
        <dbReference type="ARBA" id="ARBA00004651"/>
    </source>
</evidence>
<evidence type="ECO:0000256" key="2">
    <source>
        <dbReference type="ARBA" id="ARBA00022448"/>
    </source>
</evidence>
<dbReference type="AlphaFoldDB" id="A0A8J3SIM4"/>
<name>A0A8J3SIM4_9ACTN</name>
<proteinExistence type="predicted"/>
<evidence type="ECO:0000256" key="4">
    <source>
        <dbReference type="ARBA" id="ARBA00022692"/>
    </source>
</evidence>
<evidence type="ECO:0000256" key="3">
    <source>
        <dbReference type="ARBA" id="ARBA00022449"/>
    </source>
</evidence>
<evidence type="ECO:0000256" key="5">
    <source>
        <dbReference type="ARBA" id="ARBA00022989"/>
    </source>
</evidence>
<dbReference type="PANTHER" id="PTHR32507:SF8">
    <property type="entry name" value="CNH1P"/>
    <property type="match status" value="1"/>
</dbReference>
<accession>A0A8J3SIM4</accession>
<keyword evidence="4 8" id="KW-0812">Transmembrane</keyword>
<feature type="transmembrane region" description="Helical" evidence="8">
    <location>
        <begin position="276"/>
        <end position="295"/>
    </location>
</feature>
<gene>
    <name evidence="10" type="ORF">Psi01_09580</name>
</gene>
<feature type="transmembrane region" description="Helical" evidence="8">
    <location>
        <begin position="330"/>
        <end position="351"/>
    </location>
</feature>
<keyword evidence="11" id="KW-1185">Reference proteome</keyword>
<evidence type="ECO:0000256" key="6">
    <source>
        <dbReference type="ARBA" id="ARBA00023065"/>
    </source>
</evidence>
<evidence type="ECO:0000259" key="9">
    <source>
        <dbReference type="Pfam" id="PF00999"/>
    </source>
</evidence>
<dbReference type="RefSeq" id="WP_204062694.1">
    <property type="nucleotide sequence ID" value="NZ_BOOJ01000010.1"/>
</dbReference>
<feature type="transmembrane region" description="Helical" evidence="8">
    <location>
        <begin position="91"/>
        <end position="111"/>
    </location>
</feature>
<feature type="transmembrane region" description="Helical" evidence="8">
    <location>
        <begin position="363"/>
        <end position="386"/>
    </location>
</feature>
<comment type="subcellular location">
    <subcellularLocation>
        <location evidence="1">Cell membrane</location>
        <topology evidence="1">Multi-pass membrane protein</topology>
    </subcellularLocation>
</comment>
<evidence type="ECO:0000256" key="8">
    <source>
        <dbReference type="SAM" id="Phobius"/>
    </source>
</evidence>
<protein>
    <submittedName>
        <fullName evidence="10">Sodium:proton antiporter</fullName>
    </submittedName>
</protein>
<reference evidence="10 11" key="1">
    <citation type="submission" date="2021-01" db="EMBL/GenBank/DDBJ databases">
        <title>Whole genome shotgun sequence of Planobispora siamensis NBRC 107568.</title>
        <authorList>
            <person name="Komaki H."/>
            <person name="Tamura T."/>
        </authorList>
    </citation>
    <scope>NUCLEOTIDE SEQUENCE [LARGE SCALE GENOMIC DNA]</scope>
    <source>
        <strain evidence="10 11">NBRC 107568</strain>
    </source>
</reference>
<keyword evidence="6" id="KW-0406">Ion transport</keyword>
<sequence>MTAANVAIIAGLVFVWGALSARLERFDMTAPIVFTAAGVLLTHGPLARPEAAPGNEAVKLLAELTLVLVLFSDASRVGLHHLKDDMGLCARLLGIGLLFTIGLGTLLALALPGMTGIWLALLVGAALAPTDAALGAAMMVNPAVPARIRRLINVESGLNDGIATPFVLLAIAGAGTAEHADRGVGTALGELALGLLIGIAVGGGGGLLVKACRSRGWVAQGFAGAAVLGLALCAYAASVALHGNGFIAAFVGGLAFAAGAGPAVGMVPFVEETGTLLSLLAWLMFGMVAVVPALAGLTWQVVLYALASLTVLRMLPVAIALAGSGLGRPTVLFVGWFGPRGLASVVFGLLATEDLAGPVAEPAVTVIAFTVLLSVFAHGLSATPLAERYGPRLARPGDADGPPDLTDVPERRLIRRHRRIGRPWV</sequence>
<keyword evidence="5 8" id="KW-1133">Transmembrane helix</keyword>
<feature type="transmembrane region" description="Helical" evidence="8">
    <location>
        <begin position="247"/>
        <end position="269"/>
    </location>
</feature>
<keyword evidence="3" id="KW-0050">Antiport</keyword>
<evidence type="ECO:0000313" key="11">
    <source>
        <dbReference type="Proteomes" id="UP000619788"/>
    </source>
</evidence>
<dbReference type="GO" id="GO:0015297">
    <property type="term" value="F:antiporter activity"/>
    <property type="evidence" value="ECO:0007669"/>
    <property type="project" value="UniProtKB-KW"/>
</dbReference>
<feature type="transmembrane region" description="Helical" evidence="8">
    <location>
        <begin position="221"/>
        <end position="241"/>
    </location>
</feature>
<dbReference type="GO" id="GO:1902600">
    <property type="term" value="P:proton transmembrane transport"/>
    <property type="evidence" value="ECO:0007669"/>
    <property type="project" value="InterPro"/>
</dbReference>
<dbReference type="InterPro" id="IPR006153">
    <property type="entry name" value="Cation/H_exchanger_TM"/>
</dbReference>
<feature type="transmembrane region" description="Helical" evidence="8">
    <location>
        <begin position="301"/>
        <end position="323"/>
    </location>
</feature>
<dbReference type="EMBL" id="BOOJ01000010">
    <property type="protein sequence ID" value="GIH90328.1"/>
    <property type="molecule type" value="Genomic_DNA"/>
</dbReference>
<organism evidence="10 11">
    <name type="scientific">Planobispora siamensis</name>
    <dbReference type="NCBI Taxonomy" id="936338"/>
    <lineage>
        <taxon>Bacteria</taxon>
        <taxon>Bacillati</taxon>
        <taxon>Actinomycetota</taxon>
        <taxon>Actinomycetes</taxon>
        <taxon>Streptosporangiales</taxon>
        <taxon>Streptosporangiaceae</taxon>
        <taxon>Planobispora</taxon>
    </lineage>
</organism>
<dbReference type="GO" id="GO:0005886">
    <property type="term" value="C:plasma membrane"/>
    <property type="evidence" value="ECO:0007669"/>
    <property type="project" value="UniProtKB-SubCell"/>
</dbReference>
<feature type="transmembrane region" description="Helical" evidence="8">
    <location>
        <begin position="161"/>
        <end position="179"/>
    </location>
</feature>
<feature type="domain" description="Cation/H+ exchanger transmembrane" evidence="9">
    <location>
        <begin position="21"/>
        <end position="387"/>
    </location>
</feature>
<feature type="transmembrane region" description="Helical" evidence="8">
    <location>
        <begin position="6"/>
        <end position="23"/>
    </location>
</feature>
<feature type="transmembrane region" description="Helical" evidence="8">
    <location>
        <begin position="117"/>
        <end position="140"/>
    </location>
</feature>
<dbReference type="Pfam" id="PF00999">
    <property type="entry name" value="Na_H_Exchanger"/>
    <property type="match status" value="1"/>
</dbReference>
<dbReference type="PANTHER" id="PTHR32507">
    <property type="entry name" value="NA(+)/H(+) ANTIPORTER 1"/>
    <property type="match status" value="1"/>
</dbReference>
<keyword evidence="7 8" id="KW-0472">Membrane</keyword>
<keyword evidence="2" id="KW-0813">Transport</keyword>
<dbReference type="Proteomes" id="UP000619788">
    <property type="component" value="Unassembled WGS sequence"/>
</dbReference>
<evidence type="ECO:0000313" key="10">
    <source>
        <dbReference type="EMBL" id="GIH90328.1"/>
    </source>
</evidence>
<evidence type="ECO:0000256" key="7">
    <source>
        <dbReference type="ARBA" id="ARBA00023136"/>
    </source>
</evidence>
<feature type="transmembrane region" description="Helical" evidence="8">
    <location>
        <begin position="191"/>
        <end position="209"/>
    </location>
</feature>